<evidence type="ECO:0000313" key="1">
    <source>
        <dbReference type="EMBL" id="PON31134.1"/>
    </source>
</evidence>
<dbReference type="AlphaFoldDB" id="A0A2P5A3N9"/>
<accession>A0A2P5A3N9</accession>
<sequence>LANSRNFNDGAIVINPDPNSVTPKVLGHRSPFEDDYGVNVLILLLNRFRCFFPIGSL</sequence>
<gene>
    <name evidence="1" type="ORF">PanWU01x14_372280</name>
</gene>
<keyword evidence="2" id="KW-1185">Reference proteome</keyword>
<proteinExistence type="predicted"/>
<evidence type="ECO:0000313" key="2">
    <source>
        <dbReference type="Proteomes" id="UP000237105"/>
    </source>
</evidence>
<protein>
    <submittedName>
        <fullName evidence="1">Uncharacterized protein</fullName>
    </submittedName>
</protein>
<feature type="non-terminal residue" evidence="1">
    <location>
        <position position="1"/>
    </location>
</feature>
<name>A0A2P5A3N9_PARAD</name>
<reference evidence="2" key="1">
    <citation type="submission" date="2016-06" db="EMBL/GenBank/DDBJ databases">
        <title>Parallel loss of symbiosis genes in relatives of nitrogen-fixing non-legume Parasponia.</title>
        <authorList>
            <person name="Van Velzen R."/>
            <person name="Holmer R."/>
            <person name="Bu F."/>
            <person name="Rutten L."/>
            <person name="Van Zeijl A."/>
            <person name="Liu W."/>
            <person name="Santuari L."/>
            <person name="Cao Q."/>
            <person name="Sharma T."/>
            <person name="Shen D."/>
            <person name="Roswanjaya Y."/>
            <person name="Wardhani T."/>
            <person name="Kalhor M.S."/>
            <person name="Jansen J."/>
            <person name="Van den Hoogen J."/>
            <person name="Gungor B."/>
            <person name="Hartog M."/>
            <person name="Hontelez J."/>
            <person name="Verver J."/>
            <person name="Yang W.-C."/>
            <person name="Schijlen E."/>
            <person name="Repin R."/>
            <person name="Schilthuizen M."/>
            <person name="Schranz E."/>
            <person name="Heidstra R."/>
            <person name="Miyata K."/>
            <person name="Fedorova E."/>
            <person name="Kohlen W."/>
            <person name="Bisseling T."/>
            <person name="Smit S."/>
            <person name="Geurts R."/>
        </authorList>
    </citation>
    <scope>NUCLEOTIDE SEQUENCE [LARGE SCALE GENOMIC DNA]</scope>
    <source>
        <strain evidence="2">cv. WU1-14</strain>
    </source>
</reference>
<dbReference type="Proteomes" id="UP000237105">
    <property type="component" value="Unassembled WGS sequence"/>
</dbReference>
<organism evidence="1 2">
    <name type="scientific">Parasponia andersonii</name>
    <name type="common">Sponia andersonii</name>
    <dbReference type="NCBI Taxonomy" id="3476"/>
    <lineage>
        <taxon>Eukaryota</taxon>
        <taxon>Viridiplantae</taxon>
        <taxon>Streptophyta</taxon>
        <taxon>Embryophyta</taxon>
        <taxon>Tracheophyta</taxon>
        <taxon>Spermatophyta</taxon>
        <taxon>Magnoliopsida</taxon>
        <taxon>eudicotyledons</taxon>
        <taxon>Gunneridae</taxon>
        <taxon>Pentapetalae</taxon>
        <taxon>rosids</taxon>
        <taxon>fabids</taxon>
        <taxon>Rosales</taxon>
        <taxon>Cannabaceae</taxon>
        <taxon>Parasponia</taxon>
    </lineage>
</organism>
<dbReference type="EMBL" id="JXTB01001971">
    <property type="protein sequence ID" value="PON31134.1"/>
    <property type="molecule type" value="Genomic_DNA"/>
</dbReference>
<comment type="caution">
    <text evidence="1">The sequence shown here is derived from an EMBL/GenBank/DDBJ whole genome shotgun (WGS) entry which is preliminary data.</text>
</comment>